<dbReference type="AlphaFoldDB" id="A0AA90NJI4"/>
<dbReference type="SUPFAM" id="SSF90123">
    <property type="entry name" value="ABC transporter transmembrane region"/>
    <property type="match status" value="1"/>
</dbReference>
<dbReference type="EMBL" id="JASXSV010000001">
    <property type="protein sequence ID" value="MDP0587695.1"/>
    <property type="molecule type" value="Genomic_DNA"/>
</dbReference>
<evidence type="ECO:0000256" key="5">
    <source>
        <dbReference type="ARBA" id="ARBA00022692"/>
    </source>
</evidence>
<feature type="transmembrane region" description="Helical" evidence="10">
    <location>
        <begin position="70"/>
        <end position="94"/>
    </location>
</feature>
<dbReference type="InterPro" id="IPR011527">
    <property type="entry name" value="ABC1_TM_dom"/>
</dbReference>
<evidence type="ECO:0000256" key="8">
    <source>
        <dbReference type="ARBA" id="ARBA00022989"/>
    </source>
</evidence>
<keyword evidence="14" id="KW-1185">Reference proteome</keyword>
<evidence type="ECO:0000256" key="7">
    <source>
        <dbReference type="ARBA" id="ARBA00022840"/>
    </source>
</evidence>
<feature type="transmembrane region" description="Helical" evidence="10">
    <location>
        <begin position="141"/>
        <end position="163"/>
    </location>
</feature>
<dbReference type="NCBIfam" id="TIGR02857">
    <property type="entry name" value="CydD"/>
    <property type="match status" value="1"/>
</dbReference>
<dbReference type="GO" id="GO:0034040">
    <property type="term" value="F:ATPase-coupled lipid transmembrane transporter activity"/>
    <property type="evidence" value="ECO:0007669"/>
    <property type="project" value="TreeGrafter"/>
</dbReference>
<dbReference type="InterPro" id="IPR014216">
    <property type="entry name" value="ABC_transptr_CydD"/>
</dbReference>
<feature type="transmembrane region" description="Helical" evidence="10">
    <location>
        <begin position="27"/>
        <end position="50"/>
    </location>
</feature>
<keyword evidence="8 10" id="KW-1133">Transmembrane helix</keyword>
<accession>A0AA90NJI4</accession>
<evidence type="ECO:0000256" key="3">
    <source>
        <dbReference type="ARBA" id="ARBA00022475"/>
    </source>
</evidence>
<evidence type="ECO:0000256" key="10">
    <source>
        <dbReference type="SAM" id="Phobius"/>
    </source>
</evidence>
<dbReference type="GO" id="GO:0016887">
    <property type="term" value="F:ATP hydrolysis activity"/>
    <property type="evidence" value="ECO:0007669"/>
    <property type="project" value="InterPro"/>
</dbReference>
<dbReference type="Gene3D" id="3.40.50.300">
    <property type="entry name" value="P-loop containing nucleotide triphosphate hydrolases"/>
    <property type="match status" value="1"/>
</dbReference>
<dbReference type="NCBIfam" id="NF008379">
    <property type="entry name" value="PRK11174.1"/>
    <property type="match status" value="1"/>
</dbReference>
<keyword evidence="9 10" id="KW-0472">Membrane</keyword>
<dbReference type="InterPro" id="IPR003439">
    <property type="entry name" value="ABC_transporter-like_ATP-bd"/>
</dbReference>
<comment type="subcellular location">
    <subcellularLocation>
        <location evidence="1">Cell inner membrane</location>
        <topology evidence="1">Multi-pass membrane protein</topology>
    </subcellularLocation>
</comment>
<dbReference type="InterPro" id="IPR039421">
    <property type="entry name" value="Type_1_exporter"/>
</dbReference>
<gene>
    <name evidence="13" type="primary">cydD</name>
    <name evidence="13" type="ORF">QS748_00155</name>
</gene>
<dbReference type="CDD" id="cd18584">
    <property type="entry name" value="ABC_6TM_AarD_CydD"/>
    <property type="match status" value="1"/>
</dbReference>
<keyword evidence="3" id="KW-1003">Cell membrane</keyword>
<evidence type="ECO:0000259" key="11">
    <source>
        <dbReference type="PROSITE" id="PS50893"/>
    </source>
</evidence>
<dbReference type="InterPro" id="IPR003593">
    <property type="entry name" value="AAA+_ATPase"/>
</dbReference>
<dbReference type="SMART" id="SM00382">
    <property type="entry name" value="AAA"/>
    <property type="match status" value="1"/>
</dbReference>
<dbReference type="GO" id="GO:0140359">
    <property type="term" value="F:ABC-type transporter activity"/>
    <property type="evidence" value="ECO:0007669"/>
    <property type="project" value="InterPro"/>
</dbReference>
<keyword evidence="6" id="KW-0547">Nucleotide-binding</keyword>
<dbReference type="PROSITE" id="PS00211">
    <property type="entry name" value="ABC_TRANSPORTER_1"/>
    <property type="match status" value="1"/>
</dbReference>
<organism evidence="13 14">
    <name type="scientific">Candidatus Endonucleibacter bathymodioli</name>
    <dbReference type="NCBI Taxonomy" id="539814"/>
    <lineage>
        <taxon>Bacteria</taxon>
        <taxon>Pseudomonadati</taxon>
        <taxon>Pseudomonadota</taxon>
        <taxon>Gammaproteobacteria</taxon>
        <taxon>Oceanospirillales</taxon>
        <taxon>Endozoicomonadaceae</taxon>
        <taxon>Candidatus Endonucleibacter</taxon>
    </lineage>
</organism>
<evidence type="ECO:0000256" key="9">
    <source>
        <dbReference type="ARBA" id="ARBA00023136"/>
    </source>
</evidence>
<dbReference type="Proteomes" id="UP001178148">
    <property type="component" value="Unassembled WGS sequence"/>
</dbReference>
<protein>
    <submittedName>
        <fullName evidence="13">Cysteine/glutathione ABC transporter permease/ATP-binding protein CydD</fullName>
    </submittedName>
</protein>
<dbReference type="InterPro" id="IPR017871">
    <property type="entry name" value="ABC_transporter-like_CS"/>
</dbReference>
<keyword evidence="5 10" id="KW-0812">Transmembrane</keyword>
<dbReference type="Pfam" id="PF00664">
    <property type="entry name" value="ABC_membrane"/>
    <property type="match status" value="1"/>
</dbReference>
<dbReference type="InterPro" id="IPR036640">
    <property type="entry name" value="ABC1_TM_sf"/>
</dbReference>
<dbReference type="PANTHER" id="PTHR24221:SF261">
    <property type="entry name" value="GLUTATHIONE_L-CYSTEINE TRANSPORT SYSTEM ATP-BINDING_PERMEASE PROTEIN CYDD"/>
    <property type="match status" value="1"/>
</dbReference>
<dbReference type="PANTHER" id="PTHR24221">
    <property type="entry name" value="ATP-BINDING CASSETTE SUB-FAMILY B"/>
    <property type="match status" value="1"/>
</dbReference>
<evidence type="ECO:0000256" key="1">
    <source>
        <dbReference type="ARBA" id="ARBA00004429"/>
    </source>
</evidence>
<dbReference type="FunFam" id="1.20.1560.10:FF:000039">
    <property type="entry name" value="Cysteine/glutathione ABC transporter permease/ATP-binding protein CydD"/>
    <property type="match status" value="1"/>
</dbReference>
<dbReference type="Gene3D" id="1.20.1560.10">
    <property type="entry name" value="ABC transporter type 1, transmembrane domain"/>
    <property type="match status" value="1"/>
</dbReference>
<feature type="transmembrane region" description="Helical" evidence="10">
    <location>
        <begin position="249"/>
        <end position="277"/>
    </location>
</feature>
<evidence type="ECO:0000256" key="4">
    <source>
        <dbReference type="ARBA" id="ARBA00022519"/>
    </source>
</evidence>
<dbReference type="SUPFAM" id="SSF52540">
    <property type="entry name" value="P-loop containing nucleoside triphosphate hydrolases"/>
    <property type="match status" value="1"/>
</dbReference>
<feature type="transmembrane region" description="Helical" evidence="10">
    <location>
        <begin position="169"/>
        <end position="189"/>
    </location>
</feature>
<sequence>MSDNRKKQSGKQVYRWLMGQAGSVRKWLVASIIMGLLSCVLLLVQINLLASIIHKLVMELVPREQLLTSFILSLLVIFARACCAWGRGVCGFCAGVRVRAKIRKVLLDKLQRLGPLVISQQTCGGWTTVVVEQVEELQDFIALYLPQMVLVVFTPVVIIVAVFPMNWAVAGIFLITAPLIPVFMALVGIKAAEANRRNFKALERLGGFFLDRLQGMETLRVFQRSAETHQELVGASEDFRNKTMDVLRLAFLSSAVLEFFASVSIALTAVYLGMSFLGYINFGDYGDGVSLYVALFLLLIAPEFYQPFRDLGTYYHAKAKAVAAAESILAVIDKKEHEEHKGVSCFNESGAVDIQADGLTVALSDMGSPLLNDLSFVIRAGSRVAIVGPSGAGKTTLINTLMGFYPYKGYLSISGQLLSDLKLSEWRSHLAWLGQLPLIIDGTVMDNIAFGREISRAQVLDALTRAQGLDVLDNLSAGLDSLLREQGGNISVGQAQRIALARAIALPVNILLLDEPTANLDTGSEQRVLAALQQLPKATTVITVTHRIKQIMGMDQVLLIDGGRLVVEGNPGELVRIDGPFKSFIDGKSGSFDSA</sequence>
<reference evidence="13 14" key="1">
    <citation type="journal article" date="2023" name="bioRxiv">
        <title>An intranuclear bacterial parasite of deep-sea mussels expresses apoptosis inhibitors acquired from its host.</title>
        <authorList>
            <person name="Gonzalez Porras M.A."/>
            <person name="Assie A."/>
            <person name="Tietjen M."/>
            <person name="Violette M."/>
            <person name="Kleiner M."/>
            <person name="Gruber-Vodicka H."/>
            <person name="Dubilier N."/>
            <person name="Leisch N."/>
        </authorList>
    </citation>
    <scope>NUCLEOTIDE SEQUENCE [LARGE SCALE GENOMIC DNA]</scope>
    <source>
        <strain evidence="13">IAP13</strain>
    </source>
</reference>
<feature type="domain" description="ABC transporter" evidence="11">
    <location>
        <begin position="354"/>
        <end position="587"/>
    </location>
</feature>
<keyword evidence="2" id="KW-0813">Transport</keyword>
<name>A0AA90NJI4_9GAMM</name>
<dbReference type="GO" id="GO:0005524">
    <property type="term" value="F:ATP binding"/>
    <property type="evidence" value="ECO:0007669"/>
    <property type="project" value="UniProtKB-KW"/>
</dbReference>
<evidence type="ECO:0000313" key="14">
    <source>
        <dbReference type="Proteomes" id="UP001178148"/>
    </source>
</evidence>
<keyword evidence="4" id="KW-0997">Cell inner membrane</keyword>
<evidence type="ECO:0000313" key="13">
    <source>
        <dbReference type="EMBL" id="MDP0587695.1"/>
    </source>
</evidence>
<keyword evidence="7" id="KW-0067">ATP-binding</keyword>
<dbReference type="GO" id="GO:0005886">
    <property type="term" value="C:plasma membrane"/>
    <property type="evidence" value="ECO:0007669"/>
    <property type="project" value="UniProtKB-SubCell"/>
</dbReference>
<dbReference type="PROSITE" id="PS50893">
    <property type="entry name" value="ABC_TRANSPORTER_2"/>
    <property type="match status" value="1"/>
</dbReference>
<feature type="domain" description="ABC transmembrane type-1" evidence="12">
    <location>
        <begin position="29"/>
        <end position="320"/>
    </location>
</feature>
<proteinExistence type="predicted"/>
<dbReference type="PROSITE" id="PS50929">
    <property type="entry name" value="ABC_TM1F"/>
    <property type="match status" value="1"/>
</dbReference>
<dbReference type="InterPro" id="IPR027417">
    <property type="entry name" value="P-loop_NTPase"/>
</dbReference>
<dbReference type="Pfam" id="PF00005">
    <property type="entry name" value="ABC_tran"/>
    <property type="match status" value="1"/>
</dbReference>
<dbReference type="GO" id="GO:0042883">
    <property type="term" value="P:cysteine transport"/>
    <property type="evidence" value="ECO:0007669"/>
    <property type="project" value="InterPro"/>
</dbReference>
<evidence type="ECO:0000259" key="12">
    <source>
        <dbReference type="PROSITE" id="PS50929"/>
    </source>
</evidence>
<evidence type="ECO:0000256" key="2">
    <source>
        <dbReference type="ARBA" id="ARBA00022448"/>
    </source>
</evidence>
<evidence type="ECO:0000256" key="6">
    <source>
        <dbReference type="ARBA" id="ARBA00022741"/>
    </source>
</evidence>
<comment type="caution">
    <text evidence="13">The sequence shown here is derived from an EMBL/GenBank/DDBJ whole genome shotgun (WGS) entry which is preliminary data.</text>
</comment>